<gene>
    <name evidence="11" type="ORF">QTO34_004016</name>
</gene>
<comment type="similarity">
    <text evidence="1">Belongs to the TRIM/RBCC family.</text>
</comment>
<dbReference type="PROSITE" id="PS50188">
    <property type="entry name" value="B302_SPRY"/>
    <property type="match status" value="1"/>
</dbReference>
<dbReference type="Pfam" id="PF00097">
    <property type="entry name" value="zf-C3HC4"/>
    <property type="match status" value="1"/>
</dbReference>
<keyword evidence="5" id="KW-0862">Zinc</keyword>
<accession>A0AA40LL45</accession>
<dbReference type="PRINTS" id="PR01407">
    <property type="entry name" value="BUTYPHLNCDUF"/>
</dbReference>
<comment type="similarity">
    <text evidence="2">Belongs to the KHDC1 family.</text>
</comment>
<dbReference type="Pfam" id="PF00622">
    <property type="entry name" value="SPRY"/>
    <property type="match status" value="1"/>
</dbReference>
<feature type="domain" description="RING-type" evidence="8">
    <location>
        <begin position="828"/>
        <end position="865"/>
    </location>
</feature>
<dbReference type="InterPro" id="IPR003879">
    <property type="entry name" value="Butyrophylin_SPRY"/>
</dbReference>
<keyword evidence="3" id="KW-0479">Metal-binding</keyword>
<dbReference type="PANTHER" id="PTHR24103">
    <property type="entry name" value="E3 UBIQUITIN-PROTEIN LIGASE TRIM"/>
    <property type="match status" value="1"/>
</dbReference>
<dbReference type="PROSITE" id="PS50119">
    <property type="entry name" value="ZF_BBOX"/>
    <property type="match status" value="1"/>
</dbReference>
<dbReference type="Pfam" id="PF16005">
    <property type="entry name" value="MOEP19"/>
    <property type="match status" value="1"/>
</dbReference>
<protein>
    <submittedName>
        <fullName evidence="11">Uncharacterized protein</fullName>
    </submittedName>
</protein>
<reference evidence="11" key="1">
    <citation type="submission" date="2023-06" db="EMBL/GenBank/DDBJ databases">
        <title>Reference genome for the Northern bat (Eptesicus nilssonii), a most northern bat species.</title>
        <authorList>
            <person name="Laine V.N."/>
            <person name="Pulliainen A.T."/>
            <person name="Lilley T.M."/>
        </authorList>
    </citation>
    <scope>NUCLEOTIDE SEQUENCE</scope>
    <source>
        <strain evidence="11">BLF_Eptnil</strain>
        <tissue evidence="11">Kidney</tissue>
    </source>
</reference>
<dbReference type="AlphaFoldDB" id="A0AA40LL45"/>
<proteinExistence type="inferred from homology"/>
<dbReference type="InterPro" id="IPR000315">
    <property type="entry name" value="Znf_B-box"/>
</dbReference>
<dbReference type="InterPro" id="IPR031952">
    <property type="entry name" value="MOEP19_KH-like"/>
</dbReference>
<dbReference type="InterPro" id="IPR001841">
    <property type="entry name" value="Znf_RING"/>
</dbReference>
<evidence type="ECO:0000256" key="3">
    <source>
        <dbReference type="ARBA" id="ARBA00022723"/>
    </source>
</evidence>
<dbReference type="Gene3D" id="2.60.120.920">
    <property type="match status" value="2"/>
</dbReference>
<evidence type="ECO:0000256" key="4">
    <source>
        <dbReference type="ARBA" id="ARBA00022771"/>
    </source>
</evidence>
<evidence type="ECO:0000256" key="2">
    <source>
        <dbReference type="ARBA" id="ARBA00009081"/>
    </source>
</evidence>
<dbReference type="InterPro" id="IPR043136">
    <property type="entry name" value="B30.2/SPRY_sf"/>
</dbReference>
<dbReference type="SMART" id="SM00184">
    <property type="entry name" value="RING"/>
    <property type="match status" value="2"/>
</dbReference>
<dbReference type="InterPro" id="IPR036612">
    <property type="entry name" value="KH_dom_type_1_sf"/>
</dbReference>
<feature type="domain" description="B30.2/SPRY" evidence="10">
    <location>
        <begin position="642"/>
        <end position="839"/>
    </location>
</feature>
<evidence type="ECO:0000313" key="11">
    <source>
        <dbReference type="EMBL" id="KAK1336212.1"/>
    </source>
</evidence>
<dbReference type="InterPro" id="IPR003877">
    <property type="entry name" value="SPRY_dom"/>
</dbReference>
<dbReference type="GO" id="GO:0003723">
    <property type="term" value="F:RNA binding"/>
    <property type="evidence" value="ECO:0007669"/>
    <property type="project" value="InterPro"/>
</dbReference>
<comment type="caution">
    <text evidence="11">The sequence shown here is derived from an EMBL/GenBank/DDBJ whole genome shotgun (WGS) entry which is preliminary data.</text>
</comment>
<dbReference type="InterPro" id="IPR001870">
    <property type="entry name" value="B30.2/SPRY"/>
</dbReference>
<dbReference type="Gene3D" id="3.30.1370.10">
    <property type="entry name" value="K Homology domain, type 1"/>
    <property type="match status" value="1"/>
</dbReference>
<dbReference type="InterPro" id="IPR027370">
    <property type="entry name" value="Znf-RING_euk"/>
</dbReference>
<evidence type="ECO:0000256" key="1">
    <source>
        <dbReference type="ARBA" id="ARBA00008518"/>
    </source>
</evidence>
<organism evidence="11 12">
    <name type="scientific">Cnephaeus nilssonii</name>
    <name type="common">Northern bat</name>
    <name type="synonym">Eptesicus nilssonii</name>
    <dbReference type="NCBI Taxonomy" id="3371016"/>
    <lineage>
        <taxon>Eukaryota</taxon>
        <taxon>Metazoa</taxon>
        <taxon>Chordata</taxon>
        <taxon>Craniata</taxon>
        <taxon>Vertebrata</taxon>
        <taxon>Euteleostomi</taxon>
        <taxon>Mammalia</taxon>
        <taxon>Eutheria</taxon>
        <taxon>Laurasiatheria</taxon>
        <taxon>Chiroptera</taxon>
        <taxon>Yangochiroptera</taxon>
        <taxon>Vespertilionidae</taxon>
        <taxon>Cnephaeus</taxon>
    </lineage>
</organism>
<dbReference type="Proteomes" id="UP001177744">
    <property type="component" value="Unassembled WGS sequence"/>
</dbReference>
<evidence type="ECO:0000256" key="7">
    <source>
        <dbReference type="SAM" id="MobiDB-lite"/>
    </source>
</evidence>
<dbReference type="Pfam" id="PF13445">
    <property type="entry name" value="zf-RING_UBOX"/>
    <property type="match status" value="1"/>
</dbReference>
<evidence type="ECO:0000313" key="12">
    <source>
        <dbReference type="Proteomes" id="UP001177744"/>
    </source>
</evidence>
<dbReference type="SUPFAM" id="SSF57850">
    <property type="entry name" value="RING/U-box"/>
    <property type="match status" value="2"/>
</dbReference>
<dbReference type="InterPro" id="IPR018957">
    <property type="entry name" value="Znf_C3HC4_RING-type"/>
</dbReference>
<dbReference type="InterPro" id="IPR050143">
    <property type="entry name" value="TRIM/RBCC"/>
</dbReference>
<dbReference type="GO" id="GO:0008270">
    <property type="term" value="F:zinc ion binding"/>
    <property type="evidence" value="ECO:0007669"/>
    <property type="project" value="UniProtKB-KW"/>
</dbReference>
<feature type="compositionally biased region" description="Polar residues" evidence="7">
    <location>
        <begin position="141"/>
        <end position="161"/>
    </location>
</feature>
<dbReference type="PROSITE" id="PS00518">
    <property type="entry name" value="ZF_RING_1"/>
    <property type="match status" value="1"/>
</dbReference>
<evidence type="ECO:0000259" key="10">
    <source>
        <dbReference type="PROSITE" id="PS50188"/>
    </source>
</evidence>
<evidence type="ECO:0000256" key="6">
    <source>
        <dbReference type="PROSITE-ProRule" id="PRU00024"/>
    </source>
</evidence>
<feature type="domain" description="RING-type" evidence="8">
    <location>
        <begin position="388"/>
        <end position="429"/>
    </location>
</feature>
<evidence type="ECO:0000256" key="5">
    <source>
        <dbReference type="ARBA" id="ARBA00022833"/>
    </source>
</evidence>
<dbReference type="InterPro" id="IPR013083">
    <property type="entry name" value="Znf_RING/FYVE/PHD"/>
</dbReference>
<dbReference type="InterPro" id="IPR017907">
    <property type="entry name" value="Znf_RING_CS"/>
</dbReference>
<feature type="domain" description="B box-type" evidence="9">
    <location>
        <begin position="466"/>
        <end position="504"/>
    </location>
</feature>
<sequence length="945" mass="107833">MGAVSSHKSQELVSEVLPLQELGSLFLWPHLQQPVEDYGISAQESCCAYMHIDDCKKKNRNVQKGLFLLGYAKTHIHYNVFTTSPLLLQYVPKPIGRAGVFLDHEGGSVTFINGLCSMATTRKFRYSCKWSRGRGHHSRCSDTSPSAPPGSTLSPGESKGTSPGWVASGSEAGHRGGEHIPHVEYVLQNLLQVSQGDSEGEAEILIFGRPSYKRMYNSGCKLREQGCPGDRGPELPWLLSGRLHPRELPDTTQARFPGYEGIYGPWSENQRVQGAQRVRSFAPWGTQTFTSGRHFWEVDVPCSWIWILGVCKDSLISNDTDIIMDFEEAFLLFSLKMNDQDYLPTNLPSLIHYVKSPLGRLSLECFWIVTKELNMDRILQVFQNKLTCSICRNYFVDPITIDCGHSFCRPCFDLNWQNMSVLAYCSECQKAIQQRDFHTNVTLKQMVLIVRKTSLWQFLHCMENECRIHMEAKQIFCEDQRSLFCSHCSTSRGHEAHRHCYVEEAVEEHREKLLKTMCSLWEKCCENDRKLNVETVTTKTWATYVISKGRAVRAVYDNLPPVFYLEKQYYIEKLIREGKEIFEQLKCNKARMEHKRELLRGMHTELKEMCHKPDVELLLDFGDILHRSEAACMHMPQPLKPELTVGTITRLIETFNFFKVIITMQHRSTPGHVFLQGDLINLSVGCGPQGAPCTSPLSECFLFRDAQTFTSGRHYWEIEVGDTWNWALGVSCDDWIEENIHLQKAFYLLGCAKTDMHHNVFTTSPPLLQYVPKPIGRVGVFLDYEGRSVTFVDNPAKEPELHFSVELLVELLKMDSDLPQNFQKELTCAICLNHCIDPVTMGCGHSFCCSCLYVSWENAESPTCRPLCREPSEQKNLKTNVILRNLVSMARKASLGQFLSFEDNRCGLHKKMKQIFCEDHRSMLFALLQLSGAQGPQTLLRGRGC</sequence>
<dbReference type="Gene3D" id="3.30.40.10">
    <property type="entry name" value="Zinc/RING finger domain, C3HC4 (zinc finger)"/>
    <property type="match status" value="2"/>
</dbReference>
<evidence type="ECO:0000259" key="9">
    <source>
        <dbReference type="PROSITE" id="PS50119"/>
    </source>
</evidence>
<dbReference type="Gene3D" id="3.30.160.60">
    <property type="entry name" value="Classic Zinc Finger"/>
    <property type="match status" value="1"/>
</dbReference>
<dbReference type="SUPFAM" id="SSF57845">
    <property type="entry name" value="B-box zinc-binding domain"/>
    <property type="match status" value="1"/>
</dbReference>
<feature type="region of interest" description="Disordered" evidence="7">
    <location>
        <begin position="132"/>
        <end position="177"/>
    </location>
</feature>
<evidence type="ECO:0000259" key="8">
    <source>
        <dbReference type="PROSITE" id="PS50089"/>
    </source>
</evidence>
<keyword evidence="4 6" id="KW-0863">Zinc-finger</keyword>
<name>A0AA40LL45_CNENI</name>
<dbReference type="EMBL" id="JAULJE010000013">
    <property type="protein sequence ID" value="KAK1336212.1"/>
    <property type="molecule type" value="Genomic_DNA"/>
</dbReference>
<dbReference type="PROSITE" id="PS50089">
    <property type="entry name" value="ZF_RING_2"/>
    <property type="match status" value="2"/>
</dbReference>
<dbReference type="InterPro" id="IPR013320">
    <property type="entry name" value="ConA-like_dom_sf"/>
</dbReference>
<dbReference type="SUPFAM" id="SSF49899">
    <property type="entry name" value="Concanavalin A-like lectins/glucanases"/>
    <property type="match status" value="3"/>
</dbReference>
<keyword evidence="12" id="KW-1185">Reference proteome</keyword>